<proteinExistence type="predicted"/>
<evidence type="ECO:0000256" key="1">
    <source>
        <dbReference type="SAM" id="MobiDB-lite"/>
    </source>
</evidence>
<organism evidence="2 3">
    <name type="scientific">Streptomyces tubercidicus</name>
    <dbReference type="NCBI Taxonomy" id="47759"/>
    <lineage>
        <taxon>Bacteria</taxon>
        <taxon>Bacillati</taxon>
        <taxon>Actinomycetota</taxon>
        <taxon>Actinomycetes</taxon>
        <taxon>Kitasatosporales</taxon>
        <taxon>Streptomycetaceae</taxon>
        <taxon>Streptomyces</taxon>
    </lineage>
</organism>
<keyword evidence="3" id="KW-1185">Reference proteome</keyword>
<comment type="caution">
    <text evidence="2">The sequence shown here is derived from an EMBL/GenBank/DDBJ whole genome shotgun (WGS) entry which is preliminary data.</text>
</comment>
<evidence type="ECO:0000313" key="3">
    <source>
        <dbReference type="Proteomes" id="UP000431826"/>
    </source>
</evidence>
<reference evidence="2 3" key="1">
    <citation type="submission" date="2019-12" db="EMBL/GenBank/DDBJ databases">
        <title>Whole genome shotgun sequence of Streptomyces tubercidicus NBRC 13090.</title>
        <authorList>
            <person name="Ichikawa N."/>
            <person name="Kimura A."/>
            <person name="Kitahashi Y."/>
            <person name="Komaki H."/>
            <person name="Tamura T."/>
        </authorList>
    </citation>
    <scope>NUCLEOTIDE SEQUENCE [LARGE SCALE GENOMIC DNA]</scope>
    <source>
        <strain evidence="2 3">NBRC 13090</strain>
    </source>
</reference>
<accession>A0A640ULV6</accession>
<evidence type="ECO:0000313" key="2">
    <source>
        <dbReference type="EMBL" id="GFE37013.1"/>
    </source>
</evidence>
<sequence>MGGGENPGLRAAGKIQDPGAPASAAPPVRRPGPAAATSYAAPTGNRPLRHQARRPYLVLAIKYRNTLGIHTVPSAR</sequence>
<dbReference type="AlphaFoldDB" id="A0A640ULV6"/>
<protein>
    <submittedName>
        <fullName evidence="2">Uncharacterized protein</fullName>
    </submittedName>
</protein>
<feature type="region of interest" description="Disordered" evidence="1">
    <location>
        <begin position="1"/>
        <end position="51"/>
    </location>
</feature>
<gene>
    <name evidence="2" type="ORF">Stube_16860</name>
</gene>
<dbReference type="Proteomes" id="UP000431826">
    <property type="component" value="Unassembled WGS sequence"/>
</dbReference>
<feature type="compositionally biased region" description="Low complexity" evidence="1">
    <location>
        <begin position="18"/>
        <end position="36"/>
    </location>
</feature>
<name>A0A640ULV6_9ACTN</name>
<dbReference type="EMBL" id="BLIR01000001">
    <property type="protein sequence ID" value="GFE37013.1"/>
    <property type="molecule type" value="Genomic_DNA"/>
</dbReference>